<reference evidence="2 3" key="1">
    <citation type="journal article" date="2017" name="Microbiome">
        <title>Virome comparisons in wild-diseased and healthy captive giant pandas.</title>
        <authorList>
            <person name="Zhang W."/>
            <person name="Yang S."/>
            <person name="Shan T."/>
            <person name="Hou R."/>
            <person name="Liu Z."/>
            <person name="Li W."/>
            <person name="Guo L."/>
            <person name="Wang Y."/>
            <person name="Chen P."/>
            <person name="Wang X."/>
            <person name="Feng F."/>
            <person name="Wang H."/>
            <person name="Chen C."/>
            <person name="Shen Q."/>
            <person name="Zhou C."/>
            <person name="Hua X."/>
            <person name="Cui L."/>
            <person name="Deng X."/>
            <person name="Zhang Z."/>
            <person name="Qi D."/>
            <person name="Delwart E."/>
        </authorList>
    </citation>
    <scope>NUCLEOTIDE SEQUENCE [LARGE SCALE GENOMIC DNA]</scope>
    <source>
        <strain evidence="3">gpan21031</strain>
    </source>
</reference>
<organism evidence="2 3">
    <name type="scientific">Giant panda anellovirus</name>
    <dbReference type="NCBI Taxonomy" id="2016460"/>
    <lineage>
        <taxon>Viruses</taxon>
        <taxon>Monodnaviria</taxon>
        <taxon>Shotokuvirae</taxon>
        <taxon>Commensaviricota</taxon>
        <taxon>Cardeaviricetes</taxon>
        <taxon>Sanitavirales</taxon>
        <taxon>Anelloviridae</taxon>
    </lineage>
</organism>
<name>A0A220IGI7_9VIRU</name>
<evidence type="ECO:0000313" key="2">
    <source>
        <dbReference type="EMBL" id="ASH99104.1"/>
    </source>
</evidence>
<feature type="region of interest" description="Disordered" evidence="1">
    <location>
        <begin position="27"/>
        <end position="93"/>
    </location>
</feature>
<evidence type="ECO:0000256" key="1">
    <source>
        <dbReference type="SAM" id="MobiDB-lite"/>
    </source>
</evidence>
<dbReference type="KEGG" id="vg:80535328"/>
<accession>A0A220IGI7</accession>
<dbReference type="Proteomes" id="UP000682426">
    <property type="component" value="Segment"/>
</dbReference>
<dbReference type="GeneID" id="80535328"/>
<dbReference type="EMBL" id="MF327547">
    <property type="protein sequence ID" value="ASH99104.1"/>
    <property type="molecule type" value="Genomic_DNA"/>
</dbReference>
<evidence type="ECO:0000313" key="3">
    <source>
        <dbReference type="Proteomes" id="UP000682426"/>
    </source>
</evidence>
<dbReference type="RefSeq" id="YP_010797526.1">
    <property type="nucleotide sequence ID" value="NC_076192.1"/>
</dbReference>
<keyword evidence="3" id="KW-1185">Reference proteome</keyword>
<sequence>MTPESSRKKLIRELLGLLSEKKESWWRSSPNLFSSESESESDGKTKPLTLVPPTQTPKEKYLNISGTWPLEGDSSYEESRGAPPDTLLPPRHPPLLRGNFLQVAVF</sequence>
<protein>
    <submittedName>
        <fullName evidence="2">ORF3</fullName>
    </submittedName>
</protein>
<proteinExistence type="predicted"/>